<dbReference type="CDD" id="cd16448">
    <property type="entry name" value="RING-H2"/>
    <property type="match status" value="1"/>
</dbReference>
<dbReference type="InterPro" id="IPR001841">
    <property type="entry name" value="Znf_RING"/>
</dbReference>
<dbReference type="AlphaFoldDB" id="A0A6C0KDR3"/>
<sequence>MRTYRPTKRRIYPLRTSSTQWKIPLYSKHTCNSTCKLSYITHQYDDASVMVIIDNPNYQDGKCMYSGTFNPSIIRISDFDASCSATMDGELLYDQQIVVPDTDIFIDISYPVTHSKKIKVHSPNPLGFSLAQLLSTVKEVYEKIYLYEEQTASVHKFTIERSCSCSSSILKIENNMENDANICPICLNDDDAKNTKTFCNHVFHTKCIETWIESGKETCPLCRSSLRNCNDCNGTKIIKSYYEGKVLPKEMRGSYCRNHTDGVFGIYGADIDQLYIDHMIYNRSTKLLTLDMI</sequence>
<protein>
    <recommendedName>
        <fullName evidence="4">RING-type domain-containing protein</fullName>
    </recommendedName>
</protein>
<evidence type="ECO:0000256" key="2">
    <source>
        <dbReference type="ARBA" id="ARBA00022771"/>
    </source>
</evidence>
<reference evidence="5" key="1">
    <citation type="journal article" date="2020" name="Nature">
        <title>Giant virus diversity and host interactions through global metagenomics.</title>
        <authorList>
            <person name="Schulz F."/>
            <person name="Roux S."/>
            <person name="Paez-Espino D."/>
            <person name="Jungbluth S."/>
            <person name="Walsh D.A."/>
            <person name="Denef V.J."/>
            <person name="McMahon K.D."/>
            <person name="Konstantinidis K.T."/>
            <person name="Eloe-Fadrosh E.A."/>
            <person name="Kyrpides N.C."/>
            <person name="Woyke T."/>
        </authorList>
    </citation>
    <scope>NUCLEOTIDE SEQUENCE</scope>
    <source>
        <strain evidence="5">GVMAG-S-3300010158-109</strain>
    </source>
</reference>
<organism evidence="5">
    <name type="scientific">viral metagenome</name>
    <dbReference type="NCBI Taxonomy" id="1070528"/>
    <lineage>
        <taxon>unclassified sequences</taxon>
        <taxon>metagenomes</taxon>
        <taxon>organismal metagenomes</taxon>
    </lineage>
</organism>
<dbReference type="PROSITE" id="PS50089">
    <property type="entry name" value="ZF_RING_2"/>
    <property type="match status" value="1"/>
</dbReference>
<evidence type="ECO:0000256" key="1">
    <source>
        <dbReference type="ARBA" id="ARBA00022723"/>
    </source>
</evidence>
<dbReference type="InterPro" id="IPR013083">
    <property type="entry name" value="Znf_RING/FYVE/PHD"/>
</dbReference>
<name>A0A6C0KDR3_9ZZZZ</name>
<evidence type="ECO:0000256" key="3">
    <source>
        <dbReference type="ARBA" id="ARBA00022833"/>
    </source>
</evidence>
<dbReference type="PANTHER" id="PTHR45969">
    <property type="entry name" value="RING ZINC FINGER PROTEIN-RELATED"/>
    <property type="match status" value="1"/>
</dbReference>
<keyword evidence="3" id="KW-0862">Zinc</keyword>
<dbReference type="PANTHER" id="PTHR45969:SF69">
    <property type="entry name" value="FINGER DOMAIN PROTEIN, PUTATIVE (AFU_ORTHOLOGUE AFUA_3G12190)-RELATED"/>
    <property type="match status" value="1"/>
</dbReference>
<dbReference type="GO" id="GO:0016567">
    <property type="term" value="P:protein ubiquitination"/>
    <property type="evidence" value="ECO:0007669"/>
    <property type="project" value="TreeGrafter"/>
</dbReference>
<dbReference type="SMART" id="SM00744">
    <property type="entry name" value="RINGv"/>
    <property type="match status" value="1"/>
</dbReference>
<dbReference type="InterPro" id="IPR011016">
    <property type="entry name" value="Znf_RING-CH"/>
</dbReference>
<dbReference type="GO" id="GO:0008270">
    <property type="term" value="F:zinc ion binding"/>
    <property type="evidence" value="ECO:0007669"/>
    <property type="project" value="UniProtKB-KW"/>
</dbReference>
<evidence type="ECO:0000313" key="5">
    <source>
        <dbReference type="EMBL" id="QHU15789.1"/>
    </source>
</evidence>
<evidence type="ECO:0000259" key="4">
    <source>
        <dbReference type="PROSITE" id="PS50089"/>
    </source>
</evidence>
<dbReference type="Pfam" id="PF13639">
    <property type="entry name" value="zf-RING_2"/>
    <property type="match status" value="1"/>
</dbReference>
<keyword evidence="1" id="KW-0479">Metal-binding</keyword>
<feature type="domain" description="RING-type" evidence="4">
    <location>
        <begin position="183"/>
        <end position="223"/>
    </location>
</feature>
<accession>A0A6C0KDR3</accession>
<dbReference type="EMBL" id="MN740868">
    <property type="protein sequence ID" value="QHU15789.1"/>
    <property type="molecule type" value="Genomic_DNA"/>
</dbReference>
<dbReference type="SUPFAM" id="SSF57850">
    <property type="entry name" value="RING/U-box"/>
    <property type="match status" value="1"/>
</dbReference>
<keyword evidence="2" id="KW-0863">Zinc-finger</keyword>
<dbReference type="GO" id="GO:0061630">
    <property type="term" value="F:ubiquitin protein ligase activity"/>
    <property type="evidence" value="ECO:0007669"/>
    <property type="project" value="TreeGrafter"/>
</dbReference>
<dbReference type="Gene3D" id="3.30.40.10">
    <property type="entry name" value="Zinc/RING finger domain, C3HC4 (zinc finger)"/>
    <property type="match status" value="1"/>
</dbReference>
<proteinExistence type="predicted"/>
<dbReference type="SMART" id="SM00184">
    <property type="entry name" value="RING"/>
    <property type="match status" value="1"/>
</dbReference>